<gene>
    <name evidence="2" type="ORF">EHJ13_08120</name>
</gene>
<feature type="transmembrane region" description="Helical" evidence="1">
    <location>
        <begin position="39"/>
        <end position="56"/>
    </location>
</feature>
<evidence type="ECO:0000313" key="2">
    <source>
        <dbReference type="EMBL" id="NCH87402.1"/>
    </source>
</evidence>
<dbReference type="EMBL" id="RPBY01000003">
    <property type="protein sequence ID" value="NCH87402.1"/>
    <property type="molecule type" value="Genomic_DNA"/>
</dbReference>
<keyword evidence="1" id="KW-0472">Membrane</keyword>
<accession>A0A9Q4XN45</accession>
<feature type="transmembrane region" description="Helical" evidence="1">
    <location>
        <begin position="12"/>
        <end position="33"/>
    </location>
</feature>
<dbReference type="Proteomes" id="UP000778262">
    <property type="component" value="Unassembled WGS sequence"/>
</dbReference>
<keyword evidence="1" id="KW-1133">Transmembrane helix</keyword>
<proteinExistence type="predicted"/>
<protein>
    <submittedName>
        <fullName evidence="2">Uncharacterized protein</fullName>
    </submittedName>
</protein>
<organism evidence="2 3">
    <name type="scientific">Cronobacter dublinensis</name>
    <dbReference type="NCBI Taxonomy" id="413497"/>
    <lineage>
        <taxon>Bacteria</taxon>
        <taxon>Pseudomonadati</taxon>
        <taxon>Pseudomonadota</taxon>
        <taxon>Gammaproteobacteria</taxon>
        <taxon>Enterobacterales</taxon>
        <taxon>Enterobacteriaceae</taxon>
        <taxon>Cronobacter</taxon>
    </lineage>
</organism>
<evidence type="ECO:0000313" key="3">
    <source>
        <dbReference type="Proteomes" id="UP000778262"/>
    </source>
</evidence>
<reference evidence="2" key="1">
    <citation type="submission" date="2018-11" db="EMBL/GenBank/DDBJ databases">
        <title>Genomics analysis of Putative Virulence Factors on Adhesion and Cytotoxicity for Cronobacter spp.</title>
        <authorList>
            <person name="Cui J."/>
        </authorList>
    </citation>
    <scope>NUCLEOTIDE SEQUENCE</scope>
    <source>
        <strain evidence="2">SD69</strain>
    </source>
</reference>
<dbReference type="AlphaFoldDB" id="A0A9Q4XN45"/>
<comment type="caution">
    <text evidence="2">The sequence shown here is derived from an EMBL/GenBank/DDBJ whole genome shotgun (WGS) entry which is preliminary data.</text>
</comment>
<name>A0A9Q4XN45_9ENTR</name>
<evidence type="ECO:0000256" key="1">
    <source>
        <dbReference type="SAM" id="Phobius"/>
    </source>
</evidence>
<sequence length="64" mass="7709">MLRKIIFFFVEPYLHYVAILFIVLGAVIFNFIVPEHAGPLTFMWLVHVIYWFVKYVPPYVKFSK</sequence>
<keyword evidence="1" id="KW-0812">Transmembrane</keyword>